<evidence type="ECO:0000256" key="2">
    <source>
        <dbReference type="ARBA" id="ARBA00022679"/>
    </source>
</evidence>
<sequence length="254" mass="28178">MRRRSSGCRAGNTRARHAADLGPPHPLACFQFHAARCGEEAQRLTVAATSTLSRKRPAPLGGSSAVSWVWRQICALILWAGRWKVDGDWPQEDKVVLVAAPHTSNWDGFWMLMAAGYYRVKLRWMGKKSLVDHPLGGFIRWLGCVPVDRDAAGEFVDQMADAFETADRLILAVAPEGTRAGTLVWKSGFYRIALRARVPLLITVLDYGSRTVEVRGLFHTTGDYEADLPAIREKYANAKGKHRAKFSIADDESA</sequence>
<dbReference type="OrthoDB" id="9796839at2"/>
<dbReference type="Proteomes" id="UP000265431">
    <property type="component" value="Unassembled WGS sequence"/>
</dbReference>
<evidence type="ECO:0000256" key="1">
    <source>
        <dbReference type="ARBA" id="ARBA00005189"/>
    </source>
</evidence>
<organism evidence="5 6">
    <name type="scientific">Henriciella barbarensis</name>
    <dbReference type="NCBI Taxonomy" id="86342"/>
    <lineage>
        <taxon>Bacteria</taxon>
        <taxon>Pseudomonadati</taxon>
        <taxon>Pseudomonadota</taxon>
        <taxon>Alphaproteobacteria</taxon>
        <taxon>Hyphomonadales</taxon>
        <taxon>Hyphomonadaceae</taxon>
        <taxon>Henriciella</taxon>
    </lineage>
</organism>
<dbReference type="GO" id="GO:0003841">
    <property type="term" value="F:1-acylglycerol-3-phosphate O-acyltransferase activity"/>
    <property type="evidence" value="ECO:0007669"/>
    <property type="project" value="TreeGrafter"/>
</dbReference>
<protein>
    <submittedName>
        <fullName evidence="5">Glycerol acyltransferase</fullName>
    </submittedName>
</protein>
<keyword evidence="2 5" id="KW-0808">Transferase</keyword>
<dbReference type="InterPro" id="IPR002123">
    <property type="entry name" value="Plipid/glycerol_acylTrfase"/>
</dbReference>
<dbReference type="SMART" id="SM00563">
    <property type="entry name" value="PlsC"/>
    <property type="match status" value="1"/>
</dbReference>
<evidence type="ECO:0000313" key="5">
    <source>
        <dbReference type="EMBL" id="RIJ20379.1"/>
    </source>
</evidence>
<evidence type="ECO:0000313" key="6">
    <source>
        <dbReference type="Proteomes" id="UP000265431"/>
    </source>
</evidence>
<dbReference type="SUPFAM" id="SSF69593">
    <property type="entry name" value="Glycerol-3-phosphate (1)-acyltransferase"/>
    <property type="match status" value="1"/>
</dbReference>
<dbReference type="PANTHER" id="PTHR10434:SF9">
    <property type="entry name" value="PHOSPHOLIPID_GLYCEROL ACYLTRANSFERASE DOMAIN-CONTAINING PROTEIN"/>
    <property type="match status" value="1"/>
</dbReference>
<keyword evidence="6" id="KW-1185">Reference proteome</keyword>
<comment type="caution">
    <text evidence="5">The sequence shown here is derived from an EMBL/GenBank/DDBJ whole genome shotgun (WGS) entry which is preliminary data.</text>
</comment>
<name>A0A399QS28_9PROT</name>
<gene>
    <name evidence="5" type="ORF">D1224_14730</name>
</gene>
<evidence type="ECO:0000259" key="4">
    <source>
        <dbReference type="SMART" id="SM00563"/>
    </source>
</evidence>
<feature type="domain" description="Phospholipid/glycerol acyltransferase" evidence="4">
    <location>
        <begin position="96"/>
        <end position="208"/>
    </location>
</feature>
<dbReference type="Pfam" id="PF01553">
    <property type="entry name" value="Acyltransferase"/>
    <property type="match status" value="1"/>
</dbReference>
<reference evidence="5 6" key="1">
    <citation type="submission" date="2018-08" db="EMBL/GenBank/DDBJ databases">
        <title>Henriciella mobilis sp. nov., isolated from seawater.</title>
        <authorList>
            <person name="Cheng H."/>
            <person name="Wu Y.-H."/>
            <person name="Xu X.-W."/>
            <person name="Guo L.-L."/>
        </authorList>
    </citation>
    <scope>NUCLEOTIDE SEQUENCE [LARGE SCALE GENOMIC DNA]</scope>
    <source>
        <strain evidence="5 6">CCUG66934</strain>
    </source>
</reference>
<dbReference type="AlphaFoldDB" id="A0A399QS28"/>
<keyword evidence="3 5" id="KW-0012">Acyltransferase</keyword>
<accession>A0A399QS28</accession>
<dbReference type="EMBL" id="QWGB01000014">
    <property type="protein sequence ID" value="RIJ20379.1"/>
    <property type="molecule type" value="Genomic_DNA"/>
</dbReference>
<proteinExistence type="predicted"/>
<dbReference type="PANTHER" id="PTHR10434">
    <property type="entry name" value="1-ACYL-SN-GLYCEROL-3-PHOSPHATE ACYLTRANSFERASE"/>
    <property type="match status" value="1"/>
</dbReference>
<evidence type="ECO:0000256" key="3">
    <source>
        <dbReference type="ARBA" id="ARBA00023315"/>
    </source>
</evidence>
<comment type="pathway">
    <text evidence="1">Lipid metabolism.</text>
</comment>
<dbReference type="GO" id="GO:0006654">
    <property type="term" value="P:phosphatidic acid biosynthetic process"/>
    <property type="evidence" value="ECO:0007669"/>
    <property type="project" value="TreeGrafter"/>
</dbReference>